<dbReference type="RefSeq" id="WP_156029512.1">
    <property type="nucleotide sequence ID" value="NZ_CP006577.1"/>
</dbReference>
<gene>
    <name evidence="1" type="ORF">AFULGI_00010110</name>
</gene>
<dbReference type="GeneID" id="24794523"/>
<organism evidence="1 2">
    <name type="scientific">Archaeoglobus fulgidus DSM 8774</name>
    <dbReference type="NCBI Taxonomy" id="1344584"/>
    <lineage>
        <taxon>Archaea</taxon>
        <taxon>Methanobacteriati</taxon>
        <taxon>Methanobacteriota</taxon>
        <taxon>Archaeoglobi</taxon>
        <taxon>Archaeoglobales</taxon>
        <taxon>Archaeoglobaceae</taxon>
        <taxon>Archaeoglobus</taxon>
    </lineage>
</organism>
<accession>A0A075WCS3</accession>
<dbReference type="HOGENOM" id="CLU_2565512_0_0_2"/>
<name>A0A075WCS3_ARCFL</name>
<evidence type="ECO:0000313" key="1">
    <source>
        <dbReference type="EMBL" id="AIG97796.1"/>
    </source>
</evidence>
<proteinExistence type="predicted"/>
<sequence length="81" mass="9970">MAKLIPQEYLDSDMSDWLREQRRNRKEEKRVKKEVPHEYRIYITEKDAANIPEGVKIYKEGRKIFVDKREMEKYDSKSYKD</sequence>
<reference evidence="1 2" key="1">
    <citation type="submission" date="2013-07" db="EMBL/GenBank/DDBJ databases">
        <title>Genome of Archaeoglobus fulgidus.</title>
        <authorList>
            <person name="Fiebig A."/>
            <person name="Birkeland N.-K."/>
        </authorList>
    </citation>
    <scope>NUCLEOTIDE SEQUENCE [LARGE SCALE GENOMIC DNA]</scope>
    <source>
        <strain evidence="1 2">DSM 8774</strain>
    </source>
</reference>
<protein>
    <submittedName>
        <fullName evidence="1">Uncharacterized protein</fullName>
    </submittedName>
</protein>
<dbReference type="AlphaFoldDB" id="A0A075WCS3"/>
<dbReference type="Proteomes" id="UP000028501">
    <property type="component" value="Chromosome"/>
</dbReference>
<dbReference type="KEGG" id="afg:AFULGI_00010110"/>
<dbReference type="EMBL" id="CP006577">
    <property type="protein sequence ID" value="AIG97796.1"/>
    <property type="molecule type" value="Genomic_DNA"/>
</dbReference>
<evidence type="ECO:0000313" key="2">
    <source>
        <dbReference type="Proteomes" id="UP000028501"/>
    </source>
</evidence>